<dbReference type="Proteomes" id="UP000273828">
    <property type="component" value="Unassembled WGS sequence"/>
</dbReference>
<gene>
    <name evidence="1" type="ORF">EA462_00970</name>
</gene>
<dbReference type="RefSeq" id="WP_124176707.1">
    <property type="nucleotide sequence ID" value="NZ_REFY01000001.1"/>
</dbReference>
<evidence type="ECO:0000313" key="1">
    <source>
        <dbReference type="EMBL" id="RQG92830.1"/>
    </source>
</evidence>
<proteinExistence type="predicted"/>
<name>A0A3N6M979_9EURY</name>
<organism evidence="1 2">
    <name type="scientific">Natrarchaeobius halalkaliphilus</name>
    <dbReference type="NCBI Taxonomy" id="1679091"/>
    <lineage>
        <taxon>Archaea</taxon>
        <taxon>Methanobacteriati</taxon>
        <taxon>Methanobacteriota</taxon>
        <taxon>Stenosarchaea group</taxon>
        <taxon>Halobacteria</taxon>
        <taxon>Halobacteriales</taxon>
        <taxon>Natrialbaceae</taxon>
        <taxon>Natrarchaeobius</taxon>
    </lineage>
</organism>
<evidence type="ECO:0000313" key="2">
    <source>
        <dbReference type="Proteomes" id="UP000273828"/>
    </source>
</evidence>
<dbReference type="EMBL" id="REFY01000001">
    <property type="protein sequence ID" value="RQG92830.1"/>
    <property type="molecule type" value="Genomic_DNA"/>
</dbReference>
<reference evidence="1 2" key="1">
    <citation type="submission" date="2018-10" db="EMBL/GenBank/DDBJ databases">
        <title>Natrarchaeobius chitinivorans gen. nov., sp. nov., and Natrarchaeobius haloalkaliphilus sp. nov., alkaliphilic, chitin-utilizing haloarchaea from hypersaline alkaline lakes.</title>
        <authorList>
            <person name="Sorokin D.Y."/>
            <person name="Elcheninov A.G."/>
            <person name="Kostrikina N.A."/>
            <person name="Bale N.J."/>
            <person name="Sinninghe Damste J.S."/>
            <person name="Khijniak T.V."/>
            <person name="Kublanov I.V."/>
            <person name="Toshchakov S.V."/>
        </authorList>
    </citation>
    <scope>NUCLEOTIDE SEQUENCE [LARGE SCALE GENOMIC DNA]</scope>
    <source>
        <strain evidence="1 2">AArcht-Sl</strain>
    </source>
</reference>
<protein>
    <submittedName>
        <fullName evidence="1">Uncharacterized protein</fullName>
    </submittedName>
</protein>
<dbReference type="AlphaFoldDB" id="A0A3N6M979"/>
<sequence>MSRGSWLHLDDLRESWLFLIIGEAEKPDHHQDSQSSIAEIEYWELGVGNPETLVETTASSLSGEHVHSQTELLSKLLNELRTYRYQGTVLITPDRSTIQRLRAALVSGDVETPSLRGFAHIDIESQLQSQFGQALGDYGLAEEEWRRPRVTDDDQQRVVNTGTVERIWEVWTQVYRLVPGNSLEGVAL</sequence>
<keyword evidence="2" id="KW-1185">Reference proteome</keyword>
<comment type="caution">
    <text evidence="1">The sequence shown here is derived from an EMBL/GenBank/DDBJ whole genome shotgun (WGS) entry which is preliminary data.</text>
</comment>
<dbReference type="OrthoDB" id="384663at2157"/>
<accession>A0A3N6M979</accession>